<keyword evidence="4 8" id="KW-0812">Transmembrane</keyword>
<evidence type="ECO:0000256" key="3">
    <source>
        <dbReference type="ARBA" id="ARBA00022448"/>
    </source>
</evidence>
<feature type="transmembrane region" description="Helical" evidence="8">
    <location>
        <begin position="397"/>
        <end position="415"/>
    </location>
</feature>
<dbReference type="SUPFAM" id="SSF103481">
    <property type="entry name" value="Multidrug resistance efflux transporter EmrE"/>
    <property type="match status" value="1"/>
</dbReference>
<evidence type="ECO:0000256" key="2">
    <source>
        <dbReference type="ARBA" id="ARBA00007863"/>
    </source>
</evidence>
<gene>
    <name evidence="9" type="ORF">F2P81_024309</name>
</gene>
<dbReference type="PANTHER" id="PTHR13146">
    <property type="match status" value="1"/>
</dbReference>
<feature type="compositionally biased region" description="Pro residues" evidence="7">
    <location>
        <begin position="27"/>
        <end position="39"/>
    </location>
</feature>
<feature type="compositionally biased region" description="Low complexity" evidence="7">
    <location>
        <begin position="282"/>
        <end position="296"/>
    </location>
</feature>
<feature type="region of interest" description="Disordered" evidence="7">
    <location>
        <begin position="12"/>
        <end position="46"/>
    </location>
</feature>
<evidence type="ECO:0000313" key="10">
    <source>
        <dbReference type="Proteomes" id="UP000438429"/>
    </source>
</evidence>
<dbReference type="EMBL" id="VEVO01000022">
    <property type="protein sequence ID" value="KAF0023679.1"/>
    <property type="molecule type" value="Genomic_DNA"/>
</dbReference>
<feature type="transmembrane region" description="Helical" evidence="8">
    <location>
        <begin position="596"/>
        <end position="614"/>
    </location>
</feature>
<feature type="region of interest" description="Disordered" evidence="7">
    <location>
        <begin position="255"/>
        <end position="296"/>
    </location>
</feature>
<evidence type="ECO:0000256" key="5">
    <source>
        <dbReference type="ARBA" id="ARBA00022989"/>
    </source>
</evidence>
<feature type="transmembrane region" description="Helical" evidence="8">
    <location>
        <begin position="454"/>
        <end position="474"/>
    </location>
</feature>
<evidence type="ECO:0000256" key="8">
    <source>
        <dbReference type="SAM" id="Phobius"/>
    </source>
</evidence>
<feature type="transmembrane region" description="Helical" evidence="8">
    <location>
        <begin position="366"/>
        <end position="385"/>
    </location>
</feature>
<dbReference type="Pfam" id="PF06027">
    <property type="entry name" value="SLC35F"/>
    <property type="match status" value="1"/>
</dbReference>
<name>A0A6A4RTP2_SCOMX</name>
<evidence type="ECO:0000256" key="4">
    <source>
        <dbReference type="ARBA" id="ARBA00022692"/>
    </source>
</evidence>
<dbReference type="GO" id="GO:0016020">
    <property type="term" value="C:membrane"/>
    <property type="evidence" value="ECO:0007669"/>
    <property type="project" value="UniProtKB-SubCell"/>
</dbReference>
<dbReference type="InterPro" id="IPR037185">
    <property type="entry name" value="EmrE-like"/>
</dbReference>
<feature type="transmembrane region" description="Helical" evidence="8">
    <location>
        <begin position="422"/>
        <end position="442"/>
    </location>
</feature>
<feature type="transmembrane region" description="Helical" evidence="8">
    <location>
        <begin position="534"/>
        <end position="559"/>
    </location>
</feature>
<accession>A0A6A4RTP2</accession>
<protein>
    <recommendedName>
        <fullName evidence="11">Solute carrier family 35 member F6</fullName>
    </recommendedName>
</protein>
<reference evidence="9 10" key="1">
    <citation type="submission" date="2019-06" db="EMBL/GenBank/DDBJ databases">
        <title>Draft genomes of female and male turbot (Scophthalmus maximus).</title>
        <authorList>
            <person name="Xu H."/>
            <person name="Xu X.-W."/>
            <person name="Shao C."/>
            <person name="Chen S."/>
        </authorList>
    </citation>
    <scope>NUCLEOTIDE SEQUENCE [LARGE SCALE GENOMIC DNA]</scope>
    <source>
        <strain evidence="9">Ysfricsl-2016a</strain>
        <tissue evidence="9">Blood</tissue>
    </source>
</reference>
<dbReference type="GO" id="GO:0022857">
    <property type="term" value="F:transmembrane transporter activity"/>
    <property type="evidence" value="ECO:0007669"/>
    <property type="project" value="InterPro"/>
</dbReference>
<feature type="region of interest" description="Disordered" evidence="7">
    <location>
        <begin position="635"/>
        <end position="655"/>
    </location>
</feature>
<comment type="caution">
    <text evidence="9">The sequence shown here is derived from an EMBL/GenBank/DDBJ whole genome shotgun (WGS) entry which is preliminary data.</text>
</comment>
<evidence type="ECO:0008006" key="11">
    <source>
        <dbReference type="Google" id="ProtNLM"/>
    </source>
</evidence>
<feature type="transmembrane region" description="Helical" evidence="8">
    <location>
        <begin position="328"/>
        <end position="346"/>
    </location>
</feature>
<comment type="similarity">
    <text evidence="2">Belongs to the SLC35F solute transporter family.</text>
</comment>
<dbReference type="Gene3D" id="1.10.3730.20">
    <property type="match status" value="1"/>
</dbReference>
<evidence type="ECO:0000256" key="6">
    <source>
        <dbReference type="ARBA" id="ARBA00023136"/>
    </source>
</evidence>
<evidence type="ECO:0000313" key="9">
    <source>
        <dbReference type="EMBL" id="KAF0023679.1"/>
    </source>
</evidence>
<dbReference type="PANTHER" id="PTHR13146:SF0">
    <property type="entry name" value="SOLUTE CARRIER FAMILY 35 MEMBER F6"/>
    <property type="match status" value="1"/>
</dbReference>
<comment type="subcellular location">
    <subcellularLocation>
        <location evidence="1">Membrane</location>
        <topology evidence="1">Multi-pass membrane protein</topology>
    </subcellularLocation>
</comment>
<evidence type="ECO:0000256" key="1">
    <source>
        <dbReference type="ARBA" id="ARBA00004141"/>
    </source>
</evidence>
<dbReference type="Proteomes" id="UP000438429">
    <property type="component" value="Unassembled WGS sequence"/>
</dbReference>
<keyword evidence="6 8" id="KW-0472">Membrane</keyword>
<sequence length="655" mass="72064">MLSNQAIDFERRSTVSSKKIGGKNLPGPLPYPAHNTPPPRPRHVARPLRRGSFSEIGPLSVIARPRKRRYNLIGSDFFSEAAKRFSCCGRFTVQRIMTISPSHKEELSSVSVAKYGLSCSAAGPLLRHGTMTDSITIIWISNSPKRWLSPARVLLGSLENMQCGQSVRRGFREYASWSRIGNNSNDSHRPLTCFPEVEKSFFGAIASCTFSASHDSNPVSVRSFNFRRHVKAAQRVLPSGQLTLVSSCDVYRPRRSHGEKRERADGANNNQSLNTQTTARWSSPVPGSSPRLSRPSPLAVQHDLDQIPAVPCGTYAHNWLHQHIIRKAVGMFLGEFSCLAVFYILLCHDRRSPEPKMNPGRSFNPLLFFAPAMCDMTATSIMYVALNMTSASSFQMLRGAVIIFTGLLSVAFLGRRLAASQWLGILITILGLVVVGLADFVTGNRDDTHKLSEVITGDLLIIMAQIIVSVQMVLEEKFVYKHDVHPLRAVGTEGFFGFFVLSLLLIPMYFIPAGDFGGNPRGVLEDALDAFCQIGHQPLIVLALLGNTVSIAFFNFAGISVTKEISATTRMVLDSLRTLVIWVVSLALGWEHFQGLQVLGFLVLLLGTGLYNGLHRPLLARIPCCARFVDEAVESSPGERERLVNDGSGPTGDES</sequence>
<keyword evidence="5 8" id="KW-1133">Transmembrane helix</keyword>
<feature type="compositionally biased region" description="Polar residues" evidence="7">
    <location>
        <begin position="267"/>
        <end position="281"/>
    </location>
</feature>
<keyword evidence="3" id="KW-0813">Transport</keyword>
<proteinExistence type="inferred from homology"/>
<feature type="transmembrane region" description="Helical" evidence="8">
    <location>
        <begin position="495"/>
        <end position="514"/>
    </location>
</feature>
<evidence type="ECO:0000256" key="7">
    <source>
        <dbReference type="SAM" id="MobiDB-lite"/>
    </source>
</evidence>
<dbReference type="AlphaFoldDB" id="A0A6A4RTP2"/>
<feature type="transmembrane region" description="Helical" evidence="8">
    <location>
        <begin position="571"/>
        <end position="590"/>
    </location>
</feature>
<organism evidence="9 10">
    <name type="scientific">Scophthalmus maximus</name>
    <name type="common">Turbot</name>
    <name type="synonym">Psetta maxima</name>
    <dbReference type="NCBI Taxonomy" id="52904"/>
    <lineage>
        <taxon>Eukaryota</taxon>
        <taxon>Metazoa</taxon>
        <taxon>Chordata</taxon>
        <taxon>Craniata</taxon>
        <taxon>Vertebrata</taxon>
        <taxon>Euteleostomi</taxon>
        <taxon>Actinopterygii</taxon>
        <taxon>Neopterygii</taxon>
        <taxon>Teleostei</taxon>
        <taxon>Neoteleostei</taxon>
        <taxon>Acanthomorphata</taxon>
        <taxon>Carangaria</taxon>
        <taxon>Pleuronectiformes</taxon>
        <taxon>Pleuronectoidei</taxon>
        <taxon>Scophthalmidae</taxon>
        <taxon>Scophthalmus</taxon>
    </lineage>
</organism>
<dbReference type="InterPro" id="IPR009262">
    <property type="entry name" value="SLC35_F1/F2/F6"/>
</dbReference>